<proteinExistence type="predicted"/>
<evidence type="ECO:0000313" key="1">
    <source>
        <dbReference type="EMBL" id="ELZ96446.1"/>
    </source>
</evidence>
<dbReference type="PATRIC" id="fig|662479.7.peg.994"/>
<dbReference type="Proteomes" id="UP000011550">
    <property type="component" value="Unassembled WGS sequence"/>
</dbReference>
<reference evidence="1 2" key="1">
    <citation type="journal article" date="2014" name="PLoS Genet.">
        <title>Phylogenetically driven sequencing of extremely halophilic archaea reveals strategies for static and dynamic osmo-response.</title>
        <authorList>
            <person name="Becker E.A."/>
            <person name="Seitzer P.M."/>
            <person name="Tritt A."/>
            <person name="Larsen D."/>
            <person name="Krusor M."/>
            <person name="Yao A.I."/>
            <person name="Wu D."/>
            <person name="Madern D."/>
            <person name="Eisen J.A."/>
            <person name="Darling A.E."/>
            <person name="Facciotti M.T."/>
        </authorList>
    </citation>
    <scope>NUCLEOTIDE SEQUENCE [LARGE SCALE GENOMIC DNA]</scope>
    <source>
        <strain evidence="1 2">ATCC BAA-1512</strain>
    </source>
</reference>
<protein>
    <submittedName>
        <fullName evidence="1">Uncharacterized protein</fullName>
    </submittedName>
</protein>
<comment type="caution">
    <text evidence="1">The sequence shown here is derived from an EMBL/GenBank/DDBJ whole genome shotgun (WGS) entry which is preliminary data.</text>
</comment>
<organism evidence="1 2">
    <name type="scientific">Haloferax mucosum ATCC BAA-1512</name>
    <dbReference type="NCBI Taxonomy" id="662479"/>
    <lineage>
        <taxon>Archaea</taxon>
        <taxon>Methanobacteriati</taxon>
        <taxon>Methanobacteriota</taxon>
        <taxon>Stenosarchaea group</taxon>
        <taxon>Halobacteria</taxon>
        <taxon>Halobacteriales</taxon>
        <taxon>Haloferacaceae</taxon>
        <taxon>Haloferax</taxon>
    </lineage>
</organism>
<dbReference type="EMBL" id="AOLN01000007">
    <property type="protein sequence ID" value="ELZ96446.1"/>
    <property type="molecule type" value="Genomic_DNA"/>
</dbReference>
<keyword evidence="2" id="KW-1185">Reference proteome</keyword>
<dbReference type="AlphaFoldDB" id="M0II42"/>
<gene>
    <name evidence="1" type="ORF">C440_04843</name>
</gene>
<evidence type="ECO:0000313" key="2">
    <source>
        <dbReference type="Proteomes" id="UP000011550"/>
    </source>
</evidence>
<name>M0II42_9EURY</name>
<sequence length="82" mass="9139">MTDEDWNRRREAAEAAVDLRDVMVEILSAPGEGDDDATEAKRHAAVALDGIEAAEEALRLWRDIDEEAVELLGEEPFEVSEE</sequence>
<accession>M0II42</accession>
<dbReference type="RefSeq" id="WP_008318778.1">
    <property type="nucleotide sequence ID" value="NZ_AOLN01000007.1"/>
</dbReference>